<feature type="transmembrane region" description="Helical" evidence="6">
    <location>
        <begin position="70"/>
        <end position="94"/>
    </location>
</feature>
<sequence length="396" mass="42583">MFKRLRVILLMLVTVFIGFGLIIPVLPLMVTNAGANAFQLGLMLALYSAVSFFLSPYWGRLSDRIGRKPILVVGLVGFALSFLILGLAVHTIWLMYVSRIVGGAFSGAVTSTAMAYVADVTDTLDRTKGMALAGMSIGFGFIIGPAVGGILGGVSIPLPFFVAAALALLNALWGLVALPESLTPEVRRERSLTSSQGSTSRWSAFQGPLKYMYLVDFVSQFTISSLEGCLQLFEMVKIHATSMEIGWMFFISGIVGALIQGGIVRRYVTHGREVPTLYIGLFVSAVGLVLLVFSRNFATAAIYMTIFGAGNTVIKPTLTSLVTKETRVGQGLANGLLSSMDSLARMIGPLFATLIFEVHMNLPFLVAAVVAILAMVLVGRYQMMSRTQKGLLSPKQ</sequence>
<dbReference type="GO" id="GO:0022857">
    <property type="term" value="F:transmembrane transporter activity"/>
    <property type="evidence" value="ECO:0007669"/>
    <property type="project" value="InterPro"/>
</dbReference>
<evidence type="ECO:0000256" key="3">
    <source>
        <dbReference type="ARBA" id="ARBA00022692"/>
    </source>
</evidence>
<evidence type="ECO:0000256" key="2">
    <source>
        <dbReference type="ARBA" id="ARBA00022448"/>
    </source>
</evidence>
<evidence type="ECO:0000256" key="5">
    <source>
        <dbReference type="ARBA" id="ARBA00023136"/>
    </source>
</evidence>
<dbReference type="InterPro" id="IPR001958">
    <property type="entry name" value="Tet-R_TetA/multi-R_MdtG-like"/>
</dbReference>
<feature type="transmembrane region" description="Helical" evidence="6">
    <location>
        <begin position="158"/>
        <end position="178"/>
    </location>
</feature>
<feature type="transmembrane region" description="Helical" evidence="6">
    <location>
        <begin position="276"/>
        <end position="294"/>
    </location>
</feature>
<dbReference type="PROSITE" id="PS50850">
    <property type="entry name" value="MFS"/>
    <property type="match status" value="1"/>
</dbReference>
<comment type="subcellular location">
    <subcellularLocation>
        <location evidence="1">Cell membrane</location>
        <topology evidence="1">Multi-pass membrane protein</topology>
    </subcellularLocation>
</comment>
<evidence type="ECO:0000313" key="9">
    <source>
        <dbReference type="Proteomes" id="UP000663505"/>
    </source>
</evidence>
<keyword evidence="9" id="KW-1185">Reference proteome</keyword>
<reference evidence="8 9" key="1">
    <citation type="submission" date="2021-02" db="EMBL/GenBank/DDBJ databases">
        <title>Alicyclobacillus curvatus sp. nov. and Alicyclobacillus mengziensis sp. nov., two acidophilic bacteria isolated from acid mine drainage.</title>
        <authorList>
            <person name="Huang Y."/>
        </authorList>
    </citation>
    <scope>NUCLEOTIDE SEQUENCE [LARGE SCALE GENOMIC DNA]</scope>
    <source>
        <strain evidence="8 9">S30H14</strain>
    </source>
</reference>
<protein>
    <submittedName>
        <fullName evidence="8">MFS transporter</fullName>
    </submittedName>
</protein>
<dbReference type="PANTHER" id="PTHR23504:SF15">
    <property type="entry name" value="MAJOR FACILITATOR SUPERFAMILY (MFS) PROFILE DOMAIN-CONTAINING PROTEIN"/>
    <property type="match status" value="1"/>
</dbReference>
<dbReference type="SUPFAM" id="SSF103473">
    <property type="entry name" value="MFS general substrate transporter"/>
    <property type="match status" value="1"/>
</dbReference>
<feature type="transmembrane region" description="Helical" evidence="6">
    <location>
        <begin position="300"/>
        <end position="323"/>
    </location>
</feature>
<evidence type="ECO:0000256" key="1">
    <source>
        <dbReference type="ARBA" id="ARBA00004651"/>
    </source>
</evidence>
<keyword evidence="3 6" id="KW-0812">Transmembrane</keyword>
<dbReference type="RefSeq" id="WP_206658313.1">
    <property type="nucleotide sequence ID" value="NZ_CP071182.1"/>
</dbReference>
<feature type="transmembrane region" description="Helical" evidence="6">
    <location>
        <begin position="100"/>
        <end position="118"/>
    </location>
</feature>
<dbReference type="PRINTS" id="PR01035">
    <property type="entry name" value="TCRTETA"/>
</dbReference>
<dbReference type="InterPro" id="IPR011701">
    <property type="entry name" value="MFS"/>
</dbReference>
<dbReference type="EMBL" id="CP071182">
    <property type="protein sequence ID" value="QSO48999.1"/>
    <property type="molecule type" value="Genomic_DNA"/>
</dbReference>
<proteinExistence type="predicted"/>
<dbReference type="GO" id="GO:0005886">
    <property type="term" value="C:plasma membrane"/>
    <property type="evidence" value="ECO:0007669"/>
    <property type="project" value="UniProtKB-SubCell"/>
</dbReference>
<evidence type="ECO:0000256" key="6">
    <source>
        <dbReference type="SAM" id="Phobius"/>
    </source>
</evidence>
<evidence type="ECO:0000256" key="4">
    <source>
        <dbReference type="ARBA" id="ARBA00022989"/>
    </source>
</evidence>
<dbReference type="AlphaFoldDB" id="A0A9X7W1N1"/>
<dbReference type="InterPro" id="IPR036259">
    <property type="entry name" value="MFS_trans_sf"/>
</dbReference>
<keyword evidence="2" id="KW-0813">Transport</keyword>
<feature type="transmembrane region" description="Helical" evidence="6">
    <location>
        <begin position="38"/>
        <end position="58"/>
    </location>
</feature>
<evidence type="ECO:0000313" key="8">
    <source>
        <dbReference type="EMBL" id="QSO48999.1"/>
    </source>
</evidence>
<accession>A0A9X7W1N1</accession>
<name>A0A9X7W1N1_9BACL</name>
<dbReference type="Gene3D" id="1.20.1250.20">
    <property type="entry name" value="MFS general substrate transporter like domains"/>
    <property type="match status" value="1"/>
</dbReference>
<gene>
    <name evidence="8" type="ORF">JZ786_08740</name>
</gene>
<feature type="transmembrane region" description="Helical" evidence="6">
    <location>
        <begin position="7"/>
        <end position="26"/>
    </location>
</feature>
<dbReference type="InterPro" id="IPR020846">
    <property type="entry name" value="MFS_dom"/>
</dbReference>
<keyword evidence="5 6" id="KW-0472">Membrane</keyword>
<feature type="transmembrane region" description="Helical" evidence="6">
    <location>
        <begin position="362"/>
        <end position="379"/>
    </location>
</feature>
<dbReference type="KEGG" id="afx:JZ786_08740"/>
<organism evidence="8 9">
    <name type="scientific">Alicyclobacillus mengziensis</name>
    <dbReference type="NCBI Taxonomy" id="2931921"/>
    <lineage>
        <taxon>Bacteria</taxon>
        <taxon>Bacillati</taxon>
        <taxon>Bacillota</taxon>
        <taxon>Bacilli</taxon>
        <taxon>Bacillales</taxon>
        <taxon>Alicyclobacillaceae</taxon>
        <taxon>Alicyclobacillus</taxon>
    </lineage>
</organism>
<feature type="domain" description="Major facilitator superfamily (MFS) profile" evidence="7">
    <location>
        <begin position="4"/>
        <end position="386"/>
    </location>
</feature>
<dbReference type="Proteomes" id="UP000663505">
    <property type="component" value="Chromosome"/>
</dbReference>
<dbReference type="PANTHER" id="PTHR23504">
    <property type="entry name" value="MAJOR FACILITATOR SUPERFAMILY DOMAIN-CONTAINING PROTEIN 10"/>
    <property type="match status" value="1"/>
</dbReference>
<keyword evidence="4 6" id="KW-1133">Transmembrane helix</keyword>
<feature type="transmembrane region" description="Helical" evidence="6">
    <location>
        <begin position="245"/>
        <end position="264"/>
    </location>
</feature>
<feature type="transmembrane region" description="Helical" evidence="6">
    <location>
        <begin position="130"/>
        <end position="152"/>
    </location>
</feature>
<dbReference type="Pfam" id="PF07690">
    <property type="entry name" value="MFS_1"/>
    <property type="match status" value="1"/>
</dbReference>
<evidence type="ECO:0000259" key="7">
    <source>
        <dbReference type="PROSITE" id="PS50850"/>
    </source>
</evidence>